<protein>
    <submittedName>
        <fullName evidence="1">Uncharacterized protein</fullName>
    </submittedName>
</protein>
<comment type="caution">
    <text evidence="1">The sequence shown here is derived from an EMBL/GenBank/DDBJ whole genome shotgun (WGS) entry which is preliminary data.</text>
</comment>
<dbReference type="Proteomes" id="UP001064048">
    <property type="component" value="Chromosome 6"/>
</dbReference>
<reference evidence="1 2" key="1">
    <citation type="journal article" date="2022" name="Genome Biol. Evol.">
        <title>The Spruce Budworm Genome: Reconstructing the Evolutionary History of Antifreeze Proteins.</title>
        <authorList>
            <person name="Beliveau C."/>
            <person name="Gagne P."/>
            <person name="Picq S."/>
            <person name="Vernygora O."/>
            <person name="Keeling C.I."/>
            <person name="Pinkney K."/>
            <person name="Doucet D."/>
            <person name="Wen F."/>
            <person name="Johnston J.S."/>
            <person name="Maaroufi H."/>
            <person name="Boyle B."/>
            <person name="Laroche J."/>
            <person name="Dewar K."/>
            <person name="Juretic N."/>
            <person name="Blackburn G."/>
            <person name="Nisole A."/>
            <person name="Brunet B."/>
            <person name="Brandao M."/>
            <person name="Lumley L."/>
            <person name="Duan J."/>
            <person name="Quan G."/>
            <person name="Lucarotti C.J."/>
            <person name="Roe A.D."/>
            <person name="Sperling F.A.H."/>
            <person name="Levesque R.C."/>
            <person name="Cusson M."/>
        </authorList>
    </citation>
    <scope>NUCLEOTIDE SEQUENCE [LARGE SCALE GENOMIC DNA]</scope>
    <source>
        <strain evidence="1">Glfc:IPQL:Cfum</strain>
    </source>
</reference>
<evidence type="ECO:0000313" key="2">
    <source>
        <dbReference type="Proteomes" id="UP001064048"/>
    </source>
</evidence>
<organism evidence="1 2">
    <name type="scientific">Choristoneura fumiferana</name>
    <name type="common">Spruce budworm moth</name>
    <name type="synonym">Archips fumiferana</name>
    <dbReference type="NCBI Taxonomy" id="7141"/>
    <lineage>
        <taxon>Eukaryota</taxon>
        <taxon>Metazoa</taxon>
        <taxon>Ecdysozoa</taxon>
        <taxon>Arthropoda</taxon>
        <taxon>Hexapoda</taxon>
        <taxon>Insecta</taxon>
        <taxon>Pterygota</taxon>
        <taxon>Neoptera</taxon>
        <taxon>Endopterygota</taxon>
        <taxon>Lepidoptera</taxon>
        <taxon>Glossata</taxon>
        <taxon>Ditrysia</taxon>
        <taxon>Tortricoidea</taxon>
        <taxon>Tortricidae</taxon>
        <taxon>Tortricinae</taxon>
        <taxon>Choristoneura</taxon>
    </lineage>
</organism>
<accession>A0ACC0KHW6</accession>
<gene>
    <name evidence="1" type="ORF">MSG28_004182</name>
</gene>
<name>A0ACC0KHW6_CHOFU</name>
<dbReference type="EMBL" id="CM046106">
    <property type="protein sequence ID" value="KAI8436064.1"/>
    <property type="molecule type" value="Genomic_DNA"/>
</dbReference>
<sequence>MKMLINGNITLRFKAAELHYFNWLYSVAPCFAVNFSKINIITDPRKFYDSLYERFKTANRRIAVASLYIGTGTLEKELLKVTKQNVMRNKSLKFSVLLDYQRGTRGEVNSRSLLEEFVSDVPEQCNICLYQTPRLHGSWSKALPSRYNELVGLQHMKLYIADDSVLLSGANCSNDYFQQRQDRYIEINDPDVADFYCELIDEVSNYSKKCVKEGFTEIKFETREAVVREVNEKILNLIQRWKEKQDSSTSFNNPEKDTWVFPLIQMGEYEIRQDERVTQGMLGSAPPDSLIRLATGYFNLTGEYADTLLKDCKANISLLMAHPNVLPPGQRSSVGDARGFSQPGIPSVDGESDVTRRDSQRCDQPHRPVSHRVEVQQRIGQMRRQQRVDAARSPCQAHVEREMQPAGVHDAVCEEAPQLASAVGPVDQRRVHRHRACRRRHAARAPCVPREHAQLKNLGDLLEEFVLLVHALTQPISDPTKWKFLSLLRCKEPVLYFVIEAYRLAGVELVAAASEDGKYGMVVDGIVDTCFQYHSNRDSVVNQARRGRRRSRAWAPTVTGGTYFPPEDRWGRPGFKSILLSLAKKWKENKDQFNQAGAAIMDALQNISKVDNELSPSVPGEETWNKCVQKYISAFEPDFGGFGLAPKFPQCSIFNFLFHFYARDKSDPEGKQCLEMCLHTLTKMAKGGIHDHISSGFARYSVDNDWHVPHFEKMLYDQAQLVTAYTDAFIATKDDFYAEVVRDIIKYVNRDLRHESGGYYSAEDADSYPVHGATHKKEGAFCVWEYDEIESLVGDKKINEIAYMDIICDYFSIDEGGNISPESDPHGELAKKNVLIVYGSKEETAKKFDLTIEKFNQVLTECTEILYKARLERPRPHLDSKMLCSWNALMISGLAQAGQGLGEKDYVEDAIKTANFIKQAKPIRGFLDDYAFLVRSLLDLYEASLDLRWLNWARELQQKQDELFWDNDNGGYFTCSDDDSTVVLRLKGEQDGAEPAGNSVACHNLLRLAAYADKSAVESGGDHEREMAKKLLTAFSRRLIENPTALPEMMSALMFYNDSPTQVLIAGGCNDPRTLELVRVVRSRLLPGRVLAVADPAADSPAGMSDILLSRIRSVGDAPTAYVCRRYACSLPVTDVKQLENLLDEATVPPSKPN</sequence>
<proteinExistence type="predicted"/>
<keyword evidence="2" id="KW-1185">Reference proteome</keyword>
<evidence type="ECO:0000313" key="1">
    <source>
        <dbReference type="EMBL" id="KAI8436064.1"/>
    </source>
</evidence>